<evidence type="ECO:0000313" key="3">
    <source>
        <dbReference type="EMBL" id="ELP64764.1"/>
    </source>
</evidence>
<organism evidence="3 4">
    <name type="scientific">Streptomyces turgidiscabies (strain Car8)</name>
    <dbReference type="NCBI Taxonomy" id="698760"/>
    <lineage>
        <taxon>Bacteria</taxon>
        <taxon>Bacillati</taxon>
        <taxon>Actinomycetota</taxon>
        <taxon>Actinomycetes</taxon>
        <taxon>Kitasatosporales</taxon>
        <taxon>Streptomycetaceae</taxon>
        <taxon>Streptomyces</taxon>
    </lineage>
</organism>
<dbReference type="Proteomes" id="UP000010931">
    <property type="component" value="Unassembled WGS sequence"/>
</dbReference>
<evidence type="ECO:0000313" key="4">
    <source>
        <dbReference type="Proteomes" id="UP000010931"/>
    </source>
</evidence>
<keyword evidence="2" id="KW-0812">Transmembrane</keyword>
<reference evidence="3 4" key="1">
    <citation type="journal article" date="2011" name="Plasmid">
        <title>Streptomyces turgidiscabies Car8 contains a modular pathogenicity island that shares virulence genes with other actinobacterial plant pathogens.</title>
        <authorList>
            <person name="Huguet-Tapia J.C."/>
            <person name="Badger J.H."/>
            <person name="Loria R."/>
            <person name="Pettis G.S."/>
        </authorList>
    </citation>
    <scope>NUCLEOTIDE SEQUENCE [LARGE SCALE GENOMIC DNA]</scope>
    <source>
        <strain evidence="3 4">Car8</strain>
    </source>
</reference>
<protein>
    <submittedName>
        <fullName evidence="3">Uncharacterized protein</fullName>
    </submittedName>
</protein>
<keyword evidence="2" id="KW-1133">Transmembrane helix</keyword>
<evidence type="ECO:0000256" key="2">
    <source>
        <dbReference type="SAM" id="Phobius"/>
    </source>
</evidence>
<dbReference type="RefSeq" id="WP_006380195.1">
    <property type="nucleotide sequence ID" value="NZ_AEJB01000426.1"/>
</dbReference>
<feature type="region of interest" description="Disordered" evidence="1">
    <location>
        <begin position="1"/>
        <end position="30"/>
    </location>
</feature>
<proteinExistence type="predicted"/>
<accession>L7F0U1</accession>
<feature type="transmembrane region" description="Helical" evidence="2">
    <location>
        <begin position="37"/>
        <end position="58"/>
    </location>
</feature>
<dbReference type="PATRIC" id="fig|698760.3.peg.6388"/>
<keyword evidence="2" id="KW-0472">Membrane</keyword>
<name>L7F0U1_STRT8</name>
<sequence>MVPETDAPAAESSPAGLPTAAHRTGTEAPLDLSDRRIPVLTLGVGPAPVGLGIGFLGVGTHRR</sequence>
<dbReference type="AlphaFoldDB" id="L7F0U1"/>
<keyword evidence="4" id="KW-1185">Reference proteome</keyword>
<gene>
    <name evidence="3" type="ORF">STRTUCAR8_05241</name>
</gene>
<evidence type="ECO:0000256" key="1">
    <source>
        <dbReference type="SAM" id="MobiDB-lite"/>
    </source>
</evidence>
<comment type="caution">
    <text evidence="3">The sequence shown here is derived from an EMBL/GenBank/DDBJ whole genome shotgun (WGS) entry which is preliminary data.</text>
</comment>
<dbReference type="EMBL" id="AEJB01000426">
    <property type="protein sequence ID" value="ELP64764.1"/>
    <property type="molecule type" value="Genomic_DNA"/>
</dbReference>
<dbReference type="GeneID" id="97399683"/>